<keyword evidence="1" id="KW-0678">Repressor</keyword>
<dbReference type="InterPro" id="IPR036388">
    <property type="entry name" value="WH-like_DNA-bd_sf"/>
</dbReference>
<dbReference type="PANTHER" id="PTHR34824">
    <property type="entry name" value="HEAT-INDUCIBLE TRANSCRIPTION REPRESSOR HRCA"/>
    <property type="match status" value="1"/>
</dbReference>
<feature type="domain" description="LexA repressor DNA-binding" evidence="6">
    <location>
        <begin position="1"/>
        <end position="57"/>
    </location>
</feature>
<dbReference type="EMBL" id="PFEV01000023">
    <property type="protein sequence ID" value="PIV71250.1"/>
    <property type="molecule type" value="Genomic_DNA"/>
</dbReference>
<gene>
    <name evidence="7" type="ORF">COW57_00565</name>
</gene>
<keyword evidence="4" id="KW-0804">Transcription</keyword>
<dbReference type="Pfam" id="PF01628">
    <property type="entry name" value="HrcA"/>
    <property type="match status" value="1"/>
</dbReference>
<dbReference type="GO" id="GO:0006508">
    <property type="term" value="P:proteolysis"/>
    <property type="evidence" value="ECO:0007669"/>
    <property type="project" value="InterPro"/>
</dbReference>
<protein>
    <recommendedName>
        <fullName evidence="9">Heat-inducible transcription repressor HrcA</fullName>
    </recommendedName>
</protein>
<dbReference type="AlphaFoldDB" id="A0A2M7EL17"/>
<evidence type="ECO:0000256" key="1">
    <source>
        <dbReference type="ARBA" id="ARBA00022491"/>
    </source>
</evidence>
<sequence>MDDLTARQLEILKAIIQEHTDTGEPVGSEILEKKFKLGVSPATIRNEMVVLAKKGYIVKSHFSSGRIPSPKGFRLYINKIMKQKDMSTADEVAYKNSVWDERGEMHKLLTQATRVLAHRTGLVSIATTNTGDIYFAGLANLLDIQEFINREMERQVFQRLEQMEYWERLLSKFGATEDHDIYFILGDEGYSDPIYDSCASIFGEFESNSIKGMIGVVGPKRMHYDLVAPQIKYFSTLLEEMMREQKLGVSV</sequence>
<dbReference type="Gene3D" id="3.30.450.40">
    <property type="match status" value="1"/>
</dbReference>
<dbReference type="InterPro" id="IPR036390">
    <property type="entry name" value="WH_DNA-bd_sf"/>
</dbReference>
<keyword evidence="2" id="KW-0805">Transcription regulation</keyword>
<keyword evidence="3" id="KW-0346">Stress response</keyword>
<evidence type="ECO:0008006" key="9">
    <source>
        <dbReference type="Google" id="ProtNLM"/>
    </source>
</evidence>
<dbReference type="GO" id="GO:0004252">
    <property type="term" value="F:serine-type endopeptidase activity"/>
    <property type="evidence" value="ECO:0007669"/>
    <property type="project" value="InterPro"/>
</dbReference>
<dbReference type="PANTHER" id="PTHR34824:SF1">
    <property type="entry name" value="HEAT-INDUCIBLE TRANSCRIPTION REPRESSOR HRCA"/>
    <property type="match status" value="1"/>
</dbReference>
<evidence type="ECO:0000256" key="2">
    <source>
        <dbReference type="ARBA" id="ARBA00023015"/>
    </source>
</evidence>
<dbReference type="SUPFAM" id="SSF55781">
    <property type="entry name" value="GAF domain-like"/>
    <property type="match status" value="1"/>
</dbReference>
<accession>A0A2M7EL17</accession>
<evidence type="ECO:0000259" key="5">
    <source>
        <dbReference type="Pfam" id="PF01628"/>
    </source>
</evidence>
<evidence type="ECO:0000313" key="7">
    <source>
        <dbReference type="EMBL" id="PIV71250.1"/>
    </source>
</evidence>
<evidence type="ECO:0000256" key="4">
    <source>
        <dbReference type="ARBA" id="ARBA00023163"/>
    </source>
</evidence>
<dbReference type="GO" id="GO:0045892">
    <property type="term" value="P:negative regulation of DNA-templated transcription"/>
    <property type="evidence" value="ECO:0007669"/>
    <property type="project" value="TreeGrafter"/>
</dbReference>
<proteinExistence type="predicted"/>
<dbReference type="SUPFAM" id="SSF46785">
    <property type="entry name" value="Winged helix' DNA-binding domain"/>
    <property type="match status" value="1"/>
</dbReference>
<dbReference type="InterPro" id="IPR021153">
    <property type="entry name" value="HrcA_C"/>
</dbReference>
<dbReference type="Pfam" id="PF01726">
    <property type="entry name" value="LexA_DNA_bind"/>
    <property type="match status" value="1"/>
</dbReference>
<feature type="domain" description="Heat-inducible transcription repressor HrcA C-terminal" evidence="5">
    <location>
        <begin position="72"/>
        <end position="225"/>
    </location>
</feature>
<dbReference type="InterPro" id="IPR029016">
    <property type="entry name" value="GAF-like_dom_sf"/>
</dbReference>
<dbReference type="InterPro" id="IPR006199">
    <property type="entry name" value="LexA_DNA-bd_dom"/>
</dbReference>
<dbReference type="GO" id="GO:0003677">
    <property type="term" value="F:DNA binding"/>
    <property type="evidence" value="ECO:0007669"/>
    <property type="project" value="InterPro"/>
</dbReference>
<evidence type="ECO:0000256" key="3">
    <source>
        <dbReference type="ARBA" id="ARBA00023016"/>
    </source>
</evidence>
<reference evidence="8" key="1">
    <citation type="submission" date="2017-09" db="EMBL/GenBank/DDBJ databases">
        <title>Depth-based differentiation of microbial function through sediment-hosted aquifers and enrichment of novel symbionts in the deep terrestrial subsurface.</title>
        <authorList>
            <person name="Probst A.J."/>
            <person name="Ladd B."/>
            <person name="Jarett J.K."/>
            <person name="Geller-Mcgrath D.E."/>
            <person name="Sieber C.M.K."/>
            <person name="Emerson J.B."/>
            <person name="Anantharaman K."/>
            <person name="Thomas B.C."/>
            <person name="Malmstrom R."/>
            <person name="Stieglmeier M."/>
            <person name="Klingl A."/>
            <person name="Woyke T."/>
            <person name="Ryan C.M."/>
            <person name="Banfield J.F."/>
        </authorList>
    </citation>
    <scope>NUCLEOTIDE SEQUENCE [LARGE SCALE GENOMIC DNA]</scope>
</reference>
<dbReference type="InterPro" id="IPR002571">
    <property type="entry name" value="HrcA"/>
</dbReference>
<comment type="caution">
    <text evidence="7">The sequence shown here is derived from an EMBL/GenBank/DDBJ whole genome shotgun (WGS) entry which is preliminary data.</text>
</comment>
<evidence type="ECO:0000259" key="6">
    <source>
        <dbReference type="Pfam" id="PF01726"/>
    </source>
</evidence>
<organism evidence="7 8">
    <name type="scientific">Candidatus Roizmanbacteria bacterium CG17_big_fil_post_rev_8_21_14_2_50_39_7</name>
    <dbReference type="NCBI Taxonomy" id="1974858"/>
    <lineage>
        <taxon>Bacteria</taxon>
        <taxon>Candidatus Roizmaniibacteriota</taxon>
    </lineage>
</organism>
<name>A0A2M7EL17_9BACT</name>
<dbReference type="Proteomes" id="UP000228762">
    <property type="component" value="Unassembled WGS sequence"/>
</dbReference>
<dbReference type="Gene3D" id="1.10.10.10">
    <property type="entry name" value="Winged helix-like DNA-binding domain superfamily/Winged helix DNA-binding domain"/>
    <property type="match status" value="1"/>
</dbReference>
<evidence type="ECO:0000313" key="8">
    <source>
        <dbReference type="Proteomes" id="UP000228762"/>
    </source>
</evidence>